<dbReference type="Pfam" id="PF03476">
    <property type="entry name" value="MOSC_N"/>
    <property type="match status" value="1"/>
</dbReference>
<dbReference type="InterPro" id="IPR011037">
    <property type="entry name" value="Pyrv_Knase-like_insert_dom_sf"/>
</dbReference>
<name>A0A543KGL6_9RHOB</name>
<dbReference type="GO" id="GO:0030170">
    <property type="term" value="F:pyridoxal phosphate binding"/>
    <property type="evidence" value="ECO:0007669"/>
    <property type="project" value="InterPro"/>
</dbReference>
<evidence type="ECO:0000259" key="1">
    <source>
        <dbReference type="PROSITE" id="PS51340"/>
    </source>
</evidence>
<accession>A0A543KGL6</accession>
<gene>
    <name evidence="2" type="ORF">BD293_2861</name>
</gene>
<dbReference type="GO" id="GO:0003824">
    <property type="term" value="F:catalytic activity"/>
    <property type="evidence" value="ECO:0007669"/>
    <property type="project" value="InterPro"/>
</dbReference>
<organism evidence="2 3">
    <name type="scientific">Roseinatronobacter monicus</name>
    <dbReference type="NCBI Taxonomy" id="393481"/>
    <lineage>
        <taxon>Bacteria</taxon>
        <taxon>Pseudomonadati</taxon>
        <taxon>Pseudomonadota</taxon>
        <taxon>Alphaproteobacteria</taxon>
        <taxon>Rhodobacterales</taxon>
        <taxon>Paracoccaceae</taxon>
        <taxon>Roseinatronobacter</taxon>
    </lineage>
</organism>
<dbReference type="InterPro" id="IPR005303">
    <property type="entry name" value="MOCOS_middle"/>
</dbReference>
<keyword evidence="3" id="KW-1185">Reference proteome</keyword>
<dbReference type="AlphaFoldDB" id="A0A543KGL6"/>
<reference evidence="2 3" key="1">
    <citation type="submission" date="2019-06" db="EMBL/GenBank/DDBJ databases">
        <title>Genomic Encyclopedia of Archaeal and Bacterial Type Strains, Phase II (KMG-II): from individual species to whole genera.</title>
        <authorList>
            <person name="Goeker M."/>
        </authorList>
    </citation>
    <scope>NUCLEOTIDE SEQUENCE [LARGE SCALE GENOMIC DNA]</scope>
    <source>
        <strain evidence="2 3">DSM 18423</strain>
    </source>
</reference>
<evidence type="ECO:0000313" key="2">
    <source>
        <dbReference type="EMBL" id="TQM94192.1"/>
    </source>
</evidence>
<dbReference type="Proteomes" id="UP000320582">
    <property type="component" value="Unassembled WGS sequence"/>
</dbReference>
<dbReference type="SUPFAM" id="SSF50800">
    <property type="entry name" value="PK beta-barrel domain-like"/>
    <property type="match status" value="1"/>
</dbReference>
<protein>
    <recommendedName>
        <fullName evidence="1">MOSC domain-containing protein</fullName>
    </recommendedName>
</protein>
<sequence>MGWRLAHIFRHPIKAHGREELPSVTLTEGRCLPYDRHWAVAHEAATLMPGWNACMNFTRGAKTPTLQAINAQFDDGTGQLTLTHPALAPLTFAPDTAEGRGEFLAWVAPLMDGGRAQPKRLVSAGRGMTDTDFESVSILNMASNRALGQRIGYDLGLDRWRGNLWLDGLAPWEEFDLIGREVQIGAVRLKIMERIGRCRATMVDCATGKIDVNTLDALEDGYGHTDFGVYAIVTQSGAAHAGDPAEIAA</sequence>
<evidence type="ECO:0000313" key="3">
    <source>
        <dbReference type="Proteomes" id="UP000320582"/>
    </source>
</evidence>
<dbReference type="OrthoDB" id="581532at2"/>
<dbReference type="Pfam" id="PF03473">
    <property type="entry name" value="MOSC"/>
    <property type="match status" value="1"/>
</dbReference>
<proteinExistence type="predicted"/>
<dbReference type="RefSeq" id="WP_142082639.1">
    <property type="nucleotide sequence ID" value="NZ_VFPT01000001.1"/>
</dbReference>
<comment type="caution">
    <text evidence="2">The sequence shown here is derived from an EMBL/GenBank/DDBJ whole genome shotgun (WGS) entry which is preliminary data.</text>
</comment>
<feature type="domain" description="MOSC" evidence="1">
    <location>
        <begin position="108"/>
        <end position="248"/>
    </location>
</feature>
<dbReference type="GO" id="GO:0030151">
    <property type="term" value="F:molybdenum ion binding"/>
    <property type="evidence" value="ECO:0007669"/>
    <property type="project" value="InterPro"/>
</dbReference>
<dbReference type="PROSITE" id="PS51340">
    <property type="entry name" value="MOSC"/>
    <property type="match status" value="1"/>
</dbReference>
<dbReference type="InterPro" id="IPR005302">
    <property type="entry name" value="MoCF_Sase_C"/>
</dbReference>
<dbReference type="EMBL" id="VFPT01000001">
    <property type="protein sequence ID" value="TQM94192.1"/>
    <property type="molecule type" value="Genomic_DNA"/>
</dbReference>